<proteinExistence type="predicted"/>
<gene>
    <name evidence="3" type="ORF">CNAG_06662</name>
</gene>
<keyword evidence="2" id="KW-0812">Transmembrane</keyword>
<feature type="region of interest" description="Disordered" evidence="1">
    <location>
        <begin position="1"/>
        <end position="34"/>
    </location>
</feature>
<evidence type="ECO:0000313" key="3">
    <source>
        <dbReference type="EMBL" id="AFR95947.1"/>
    </source>
</evidence>
<feature type="compositionally biased region" description="Low complexity" evidence="1">
    <location>
        <begin position="66"/>
        <end position="77"/>
    </location>
</feature>
<reference evidence="3 4" key="1">
    <citation type="journal article" date="2014" name="PLoS Genet.">
        <title>Analysis of the genome and transcriptome of Cryptococcus neoformans var. grubii reveals complex RNA expression and microevolution leading to virulence attenuation.</title>
        <authorList>
            <person name="Janbon G."/>
            <person name="Ormerod K.L."/>
            <person name="Paulet D."/>
            <person name="Byrnes E.J.III."/>
            <person name="Yadav V."/>
            <person name="Chatterjee G."/>
            <person name="Mullapudi N."/>
            <person name="Hon C.C."/>
            <person name="Billmyre R.B."/>
            <person name="Brunel F."/>
            <person name="Bahn Y.S."/>
            <person name="Chen W."/>
            <person name="Chen Y."/>
            <person name="Chow E.W."/>
            <person name="Coppee J.Y."/>
            <person name="Floyd-Averette A."/>
            <person name="Gaillardin C."/>
            <person name="Gerik K.J."/>
            <person name="Goldberg J."/>
            <person name="Gonzalez-Hilarion S."/>
            <person name="Gujja S."/>
            <person name="Hamlin J.L."/>
            <person name="Hsueh Y.P."/>
            <person name="Ianiri G."/>
            <person name="Jones S."/>
            <person name="Kodira C.D."/>
            <person name="Kozubowski L."/>
            <person name="Lam W."/>
            <person name="Marra M."/>
            <person name="Mesner L.D."/>
            <person name="Mieczkowski P.A."/>
            <person name="Moyrand F."/>
            <person name="Nielsen K."/>
            <person name="Proux C."/>
            <person name="Rossignol T."/>
            <person name="Schein J.E."/>
            <person name="Sun S."/>
            <person name="Wollschlaeger C."/>
            <person name="Wood I.A."/>
            <person name="Zeng Q."/>
            <person name="Neuveglise C."/>
            <person name="Newlon C.S."/>
            <person name="Perfect J.R."/>
            <person name="Lodge J.K."/>
            <person name="Idnurm A."/>
            <person name="Stajich J.E."/>
            <person name="Kronstad J.W."/>
            <person name="Sanyal K."/>
            <person name="Heitman J."/>
            <person name="Fraser J.A."/>
            <person name="Cuomo C.A."/>
            <person name="Dietrich F.S."/>
        </authorList>
    </citation>
    <scope>NUCLEOTIDE SEQUENCE [LARGE SCALE GENOMIC DNA]</scope>
    <source>
        <strain evidence="4">H99 / ATCC 208821 / CBS 10515 / FGSC 9487</strain>
    </source>
</reference>
<feature type="region of interest" description="Disordered" evidence="1">
    <location>
        <begin position="135"/>
        <end position="154"/>
    </location>
</feature>
<feature type="region of interest" description="Disordered" evidence="1">
    <location>
        <begin position="47"/>
        <end position="82"/>
    </location>
</feature>
<dbReference type="RefSeq" id="XP_012050764.1">
    <property type="nucleotide sequence ID" value="XM_012195374.1"/>
</dbReference>
<dbReference type="GeneID" id="23889841"/>
<dbReference type="AlphaFoldDB" id="J9VNB7"/>
<feature type="transmembrane region" description="Helical" evidence="2">
    <location>
        <begin position="302"/>
        <end position="323"/>
    </location>
</feature>
<feature type="transmembrane region" description="Helical" evidence="2">
    <location>
        <begin position="405"/>
        <end position="427"/>
    </location>
</feature>
<keyword evidence="2" id="KW-0472">Membrane</keyword>
<protein>
    <submittedName>
        <fullName evidence="3">Uncharacterized protein</fullName>
    </submittedName>
</protein>
<accession>J9VNB7</accession>
<dbReference type="VEuPathDB" id="FungiDB:CNAG_06662"/>
<organism evidence="3 4">
    <name type="scientific">Cryptococcus neoformans (strain H99 / ATCC 208821 / CBS 10515 / FGSC 9487)</name>
    <name type="common">Cryptococcus neoformans var. grubii serotype A</name>
    <dbReference type="NCBI Taxonomy" id="235443"/>
    <lineage>
        <taxon>Eukaryota</taxon>
        <taxon>Fungi</taxon>
        <taxon>Dikarya</taxon>
        <taxon>Basidiomycota</taxon>
        <taxon>Agaricomycotina</taxon>
        <taxon>Tremellomycetes</taxon>
        <taxon>Tremellales</taxon>
        <taxon>Cryptococcaceae</taxon>
        <taxon>Cryptococcus</taxon>
        <taxon>Cryptococcus neoformans species complex</taxon>
    </lineage>
</organism>
<evidence type="ECO:0000256" key="2">
    <source>
        <dbReference type="SAM" id="Phobius"/>
    </source>
</evidence>
<dbReference type="OrthoDB" id="2574609at2759"/>
<keyword evidence="2" id="KW-1133">Transmembrane helix</keyword>
<evidence type="ECO:0000313" key="4">
    <source>
        <dbReference type="Proteomes" id="UP000010091"/>
    </source>
</evidence>
<dbReference type="HOGENOM" id="CLU_652145_0_0_1"/>
<feature type="compositionally biased region" description="Acidic residues" evidence="1">
    <location>
        <begin position="135"/>
        <end position="145"/>
    </location>
</feature>
<dbReference type="EMBL" id="CP003826">
    <property type="protein sequence ID" value="AFR95947.1"/>
    <property type="molecule type" value="Genomic_DNA"/>
</dbReference>
<name>J9VNB7_CRYN9</name>
<evidence type="ECO:0000256" key="1">
    <source>
        <dbReference type="SAM" id="MobiDB-lite"/>
    </source>
</evidence>
<dbReference type="Proteomes" id="UP000010091">
    <property type="component" value="Chromosome 7"/>
</dbReference>
<dbReference type="KEGG" id="cng:CNAG_06662"/>
<feature type="compositionally biased region" description="Low complexity" evidence="1">
    <location>
        <begin position="14"/>
        <end position="30"/>
    </location>
</feature>
<keyword evidence="4" id="KW-1185">Reference proteome</keyword>
<sequence>MLNNNKDQTPSPFPSSFPYQPFTSPTSTSTASVDALDLSLPDTIDIALSPSPKIVPQEPGADSLFKTPSRPTTSTPKSKAHTVYPIRRSALKQTKNILEGAKRQDGMTEEDKKELWVALVGSQLGASLLMAVEGEDEHDEEETVDETPKVHDDGKDSRVSIIQFKTTSPLATKTNSQALQAQMEGHQLGKHIAHAEPRDFAAPIFELMISTTATVVATPVEPDKPRAQSSTSSEATLGEYFYAALPVTQNSVHVNNVVSEVRDAPAVPNIPEAPIASLDGDMERAQSRRTERQTIFGRIDQALIFFVMGFLAPPAWVIGGWFCSSALNTYDSFDASTDSFSVVVIVPTLPNATSTCHASSSGSDSPAPPAWPAIGTVSESELCVPSKRRNKWFQHKNGWVRACRWAVVIATSVIVTAGVVTPLTFVAG</sequence>